<comment type="caution">
    <text evidence="1">The sequence shown here is derived from an EMBL/GenBank/DDBJ whole genome shotgun (WGS) entry which is preliminary data.</text>
</comment>
<protein>
    <submittedName>
        <fullName evidence="1">Uncharacterized protein</fullName>
    </submittedName>
</protein>
<keyword evidence="2" id="KW-1185">Reference proteome</keyword>
<reference evidence="1" key="1">
    <citation type="submission" date="2023-06" db="EMBL/GenBank/DDBJ databases">
        <title>Genome-scale phylogeny and comparative genomics of the fungal order Sordariales.</title>
        <authorList>
            <consortium name="Lawrence Berkeley National Laboratory"/>
            <person name="Hensen N."/>
            <person name="Bonometti L."/>
            <person name="Westerberg I."/>
            <person name="Brannstrom I.O."/>
            <person name="Guillou S."/>
            <person name="Cros-Aarteil S."/>
            <person name="Calhoun S."/>
            <person name="Haridas S."/>
            <person name="Kuo A."/>
            <person name="Mondo S."/>
            <person name="Pangilinan J."/>
            <person name="Riley R."/>
            <person name="LaButti K."/>
            <person name="Andreopoulos B."/>
            <person name="Lipzen A."/>
            <person name="Chen C."/>
            <person name="Yanf M."/>
            <person name="Daum C."/>
            <person name="Ng V."/>
            <person name="Clum A."/>
            <person name="Steindorff A."/>
            <person name="Ohm R."/>
            <person name="Martin F."/>
            <person name="Silar P."/>
            <person name="Natvig D."/>
            <person name="Lalanne C."/>
            <person name="Gautier V."/>
            <person name="Ament-velasquez S.L."/>
            <person name="Kruys A."/>
            <person name="Hutchinson M.I."/>
            <person name="Powell A.J."/>
            <person name="Barry K."/>
            <person name="Miller A.N."/>
            <person name="Grigoriev I.V."/>
            <person name="Debuchy R."/>
            <person name="Gladieux P."/>
            <person name="Thoren M.H."/>
            <person name="Johannesson H."/>
        </authorList>
    </citation>
    <scope>NUCLEOTIDE SEQUENCE</scope>
    <source>
        <strain evidence="1">SMH2392-1A</strain>
    </source>
</reference>
<dbReference type="Proteomes" id="UP001172101">
    <property type="component" value="Unassembled WGS sequence"/>
</dbReference>
<name>A0AA40DU41_9PEZI</name>
<sequence>MDTAVTRAMEKGLVAAAPALSYSNADWRALEPMLAREFGLRSMMRTVEVGAFGSEAVWLFVQEGTGSVSTLTVAVCGGHFDAVRAMSEHLGAYLPELDDVFVRPSPADAKGQLNLEAGNISVWVRGDTFFVLDIDYAAPGLRARDISKAVDDFVVLSAVRSPIHAIAPAIARAPMRIGPVAVGSEFTIRAQVSDVGFMGSFCVDCNPLQLSKDVATKTFKFRAQRAGEEVVILYFGHTTTTRTVSAKVVVIIV</sequence>
<proteinExistence type="predicted"/>
<gene>
    <name evidence="1" type="ORF">B0T26DRAFT_753490</name>
</gene>
<evidence type="ECO:0000313" key="1">
    <source>
        <dbReference type="EMBL" id="KAK0713376.1"/>
    </source>
</evidence>
<dbReference type="AlphaFoldDB" id="A0AA40DU41"/>
<organism evidence="1 2">
    <name type="scientific">Lasiosphaeria miniovina</name>
    <dbReference type="NCBI Taxonomy" id="1954250"/>
    <lineage>
        <taxon>Eukaryota</taxon>
        <taxon>Fungi</taxon>
        <taxon>Dikarya</taxon>
        <taxon>Ascomycota</taxon>
        <taxon>Pezizomycotina</taxon>
        <taxon>Sordariomycetes</taxon>
        <taxon>Sordariomycetidae</taxon>
        <taxon>Sordariales</taxon>
        <taxon>Lasiosphaeriaceae</taxon>
        <taxon>Lasiosphaeria</taxon>
    </lineage>
</organism>
<dbReference type="GeneID" id="85328958"/>
<dbReference type="EMBL" id="JAUIRO010000005">
    <property type="protein sequence ID" value="KAK0713376.1"/>
    <property type="molecule type" value="Genomic_DNA"/>
</dbReference>
<evidence type="ECO:0000313" key="2">
    <source>
        <dbReference type="Proteomes" id="UP001172101"/>
    </source>
</evidence>
<dbReference type="RefSeq" id="XP_060294699.1">
    <property type="nucleotide sequence ID" value="XM_060445688.1"/>
</dbReference>
<accession>A0AA40DU41</accession>